<feature type="domain" description="Acyl-CoA dehydrogenase/oxidase C-terminal" evidence="5">
    <location>
        <begin position="298"/>
        <end position="457"/>
    </location>
</feature>
<feature type="domain" description="Acyl-CoA oxidase/dehydrogenase middle" evidence="6">
    <location>
        <begin position="174"/>
        <end position="287"/>
    </location>
</feature>
<dbReference type="AlphaFoldDB" id="A0A0W0FC34"/>
<evidence type="ECO:0000259" key="7">
    <source>
        <dbReference type="Pfam" id="PF18158"/>
    </source>
</evidence>
<keyword evidence="4" id="KW-0560">Oxidoreductase</keyword>
<dbReference type="PANTHER" id="PTHR42707:SF2">
    <property type="entry name" value="ACD11 DEHYDROGENASE"/>
    <property type="match status" value="1"/>
</dbReference>
<dbReference type="InterPro" id="IPR036250">
    <property type="entry name" value="AcylCo_DH-like_C"/>
</dbReference>
<dbReference type="Gene3D" id="6.10.250.600">
    <property type="match status" value="1"/>
</dbReference>
<dbReference type="InterPro" id="IPR006091">
    <property type="entry name" value="Acyl-CoA_Oxase/DH_mid-dom"/>
</dbReference>
<dbReference type="Pfam" id="PF00441">
    <property type="entry name" value="Acyl-CoA_dh_1"/>
    <property type="match status" value="1"/>
</dbReference>
<dbReference type="InterPro" id="IPR009100">
    <property type="entry name" value="AcylCoA_DH/oxidase_NM_dom_sf"/>
</dbReference>
<dbReference type="Gene3D" id="2.40.110.20">
    <property type="match status" value="1"/>
</dbReference>
<dbReference type="Gene3D" id="1.20.140.10">
    <property type="entry name" value="Butyryl-CoA Dehydrogenase, subunit A, domain 3"/>
    <property type="match status" value="1"/>
</dbReference>
<evidence type="ECO:0008006" key="10">
    <source>
        <dbReference type="Google" id="ProtNLM"/>
    </source>
</evidence>
<evidence type="ECO:0000259" key="5">
    <source>
        <dbReference type="Pfam" id="PF00441"/>
    </source>
</evidence>
<gene>
    <name evidence="8" type="ORF">WG66_13650</name>
</gene>
<dbReference type="InterPro" id="IPR041504">
    <property type="entry name" value="AidB_N"/>
</dbReference>
<evidence type="ECO:0000256" key="2">
    <source>
        <dbReference type="ARBA" id="ARBA00022630"/>
    </source>
</evidence>
<dbReference type="SUPFAM" id="SSF56645">
    <property type="entry name" value="Acyl-CoA dehydrogenase NM domain-like"/>
    <property type="match status" value="1"/>
</dbReference>
<feature type="domain" description="Adaptive response protein AidB N-terminal" evidence="7">
    <location>
        <begin position="11"/>
        <end position="164"/>
    </location>
</feature>
<proteinExistence type="inferred from homology"/>
<organism evidence="8 9">
    <name type="scientific">Moniliophthora roreri</name>
    <name type="common">Frosty pod rot fungus</name>
    <name type="synonym">Monilia roreri</name>
    <dbReference type="NCBI Taxonomy" id="221103"/>
    <lineage>
        <taxon>Eukaryota</taxon>
        <taxon>Fungi</taxon>
        <taxon>Dikarya</taxon>
        <taxon>Basidiomycota</taxon>
        <taxon>Agaricomycotina</taxon>
        <taxon>Agaricomycetes</taxon>
        <taxon>Agaricomycetidae</taxon>
        <taxon>Agaricales</taxon>
        <taxon>Marasmiineae</taxon>
        <taxon>Marasmiaceae</taxon>
        <taxon>Moniliophthora</taxon>
    </lineage>
</organism>
<dbReference type="Pfam" id="PF18158">
    <property type="entry name" value="AidB_N"/>
    <property type="match status" value="1"/>
</dbReference>
<protein>
    <recommendedName>
        <fullName evidence="10">Acyl-dehydrogenase</fullName>
    </recommendedName>
</protein>
<dbReference type="InterPro" id="IPR009075">
    <property type="entry name" value="AcylCo_DH/oxidase_C"/>
</dbReference>
<keyword evidence="3 4" id="KW-0274">FAD</keyword>
<evidence type="ECO:0000256" key="3">
    <source>
        <dbReference type="ARBA" id="ARBA00022827"/>
    </source>
</evidence>
<reference evidence="8 9" key="1">
    <citation type="submission" date="2015-12" db="EMBL/GenBank/DDBJ databases">
        <title>Draft genome sequence of Moniliophthora roreri, the causal agent of frosty pod rot of cacao.</title>
        <authorList>
            <person name="Aime M.C."/>
            <person name="Diaz-Valderrama J.R."/>
            <person name="Kijpornyongpan T."/>
            <person name="Phillips-Mora W."/>
        </authorList>
    </citation>
    <scope>NUCLEOTIDE SEQUENCE [LARGE SCALE GENOMIC DNA]</scope>
    <source>
        <strain evidence="8 9">MCA 2952</strain>
    </source>
</reference>
<comment type="similarity">
    <text evidence="1 4">Belongs to the acyl-CoA dehydrogenase family.</text>
</comment>
<dbReference type="Pfam" id="PF02770">
    <property type="entry name" value="Acyl-CoA_dh_M"/>
    <property type="match status" value="1"/>
</dbReference>
<sequence>MRAEQGFQLVPYVEGNPYTTDPVLPALLRRLIPQETLKEVEPDLIRFGEDVTTTIRQLGSPHRVSPPQLIQYDQWGRRIDELRTSNGWKDLKATAQKEGIPAIFYERKYKEHSRVYGFAKAFLMVGDCHEVFCPLSMTDGAARVLELLGTPGMKKHVFPRLIARDPAHAFVSGQWMTERPGGSDVSQTETTAQHMGKTHRLGPHYLLHGFKWFSSATDSDISVALARTGTLQEGSRGLSLFLVPLRRPLLRDLKDPTPSPISNGIRVHRLKNKIGTHTLPTAELSLEYTEGYLIGKPGQGVRNITPVLNITRVWSAIGSTGALRRCLAIATAYSDIRAIDGGKTLLKDAPIHVAQLAKINLVYRALTHLTFGVIRLLGKAECDVADEQEKLQLRLLTPLVKAFAAEKAVNAMEEAMTALGGAGYMEENGIGRMIRDALIEKIWEGTTTVLALDIVRAERDPATLEALIQWARSVISSCPDTLKDSSAVRALSSSLDQLVLAYQRPLPVLMPRSALMLMGHITSGVFLLEHAIWSYETSQAECNVDFTVFCRWIEDGLQSAVEDVQRVRAEADVRVRENTAIVYGYNKVGAKL</sequence>
<evidence type="ECO:0000256" key="4">
    <source>
        <dbReference type="RuleBase" id="RU362125"/>
    </source>
</evidence>
<dbReference type="PANTHER" id="PTHR42707">
    <property type="entry name" value="ACYL-COA DEHYDROGENASE"/>
    <property type="match status" value="1"/>
</dbReference>
<dbReference type="InterPro" id="IPR052904">
    <property type="entry name" value="Acyl-CoA_dehydrogenase-like"/>
</dbReference>
<keyword evidence="2 4" id="KW-0285">Flavoprotein</keyword>
<comment type="caution">
    <text evidence="8">The sequence shown here is derived from an EMBL/GenBank/DDBJ whole genome shotgun (WGS) entry which is preliminary data.</text>
</comment>
<dbReference type="Proteomes" id="UP000054988">
    <property type="component" value="Unassembled WGS sequence"/>
</dbReference>
<dbReference type="GO" id="GO:0003995">
    <property type="term" value="F:acyl-CoA dehydrogenase activity"/>
    <property type="evidence" value="ECO:0007669"/>
    <property type="project" value="TreeGrafter"/>
</dbReference>
<dbReference type="EMBL" id="LATX01002135">
    <property type="protein sequence ID" value="KTB33796.1"/>
    <property type="molecule type" value="Genomic_DNA"/>
</dbReference>
<comment type="cofactor">
    <cofactor evidence="4">
        <name>FAD</name>
        <dbReference type="ChEBI" id="CHEBI:57692"/>
    </cofactor>
</comment>
<evidence type="ECO:0000313" key="9">
    <source>
        <dbReference type="Proteomes" id="UP000054988"/>
    </source>
</evidence>
<evidence type="ECO:0000259" key="6">
    <source>
        <dbReference type="Pfam" id="PF02770"/>
    </source>
</evidence>
<accession>A0A0W0FC34</accession>
<name>A0A0W0FC34_MONRR</name>
<dbReference type="eggNOG" id="KOG0137">
    <property type="taxonomic scope" value="Eukaryota"/>
</dbReference>
<evidence type="ECO:0000313" key="8">
    <source>
        <dbReference type="EMBL" id="KTB33796.1"/>
    </source>
</evidence>
<dbReference type="SUPFAM" id="SSF47203">
    <property type="entry name" value="Acyl-CoA dehydrogenase C-terminal domain-like"/>
    <property type="match status" value="1"/>
</dbReference>
<evidence type="ECO:0000256" key="1">
    <source>
        <dbReference type="ARBA" id="ARBA00009347"/>
    </source>
</evidence>